<evidence type="ECO:0000256" key="5">
    <source>
        <dbReference type="ARBA" id="ARBA00022833"/>
    </source>
</evidence>
<evidence type="ECO:0000256" key="8">
    <source>
        <dbReference type="PROSITE-ProRule" id="PRU00146"/>
    </source>
</evidence>
<evidence type="ECO:0000256" key="3">
    <source>
        <dbReference type="ARBA" id="ARBA00022723"/>
    </source>
</evidence>
<evidence type="ECO:0000256" key="4">
    <source>
        <dbReference type="ARBA" id="ARBA00022771"/>
    </source>
</evidence>
<dbReference type="GO" id="GO:0008270">
    <property type="term" value="F:zinc ion binding"/>
    <property type="evidence" value="ECO:0007669"/>
    <property type="project" value="UniProtKB-KW"/>
</dbReference>
<evidence type="ECO:0000256" key="2">
    <source>
        <dbReference type="ARBA" id="ARBA00010210"/>
    </source>
</evidence>
<feature type="non-terminal residue" evidence="10">
    <location>
        <position position="51"/>
    </location>
</feature>
<feature type="non-terminal residue" evidence="10">
    <location>
        <position position="1"/>
    </location>
</feature>
<dbReference type="Gene3D" id="3.30.40.10">
    <property type="entry name" value="Zinc/RING finger domain, C3HC4 (zinc finger)"/>
    <property type="match status" value="1"/>
</dbReference>
<dbReference type="InterPro" id="IPR028651">
    <property type="entry name" value="ING_fam"/>
</dbReference>
<dbReference type="PROSITE" id="PS50016">
    <property type="entry name" value="ZF_PHD_2"/>
    <property type="match status" value="1"/>
</dbReference>
<dbReference type="InterPro" id="IPR019787">
    <property type="entry name" value="Znf_PHD-finger"/>
</dbReference>
<dbReference type="SUPFAM" id="SSF57903">
    <property type="entry name" value="FYVE/PHD zinc finger"/>
    <property type="match status" value="1"/>
</dbReference>
<keyword evidence="11" id="KW-1185">Reference proteome</keyword>
<comment type="subcellular location">
    <subcellularLocation>
        <location evidence="1">Nucleus</location>
    </subcellularLocation>
</comment>
<dbReference type="PROSITE" id="PS01359">
    <property type="entry name" value="ZF_PHD_1"/>
    <property type="match status" value="1"/>
</dbReference>
<sequence>NESTICFCGGVEEGTSIGCDNSKCPIKWFHLECVDLKVLPPKDVKWFCKDC</sequence>
<feature type="binding site" evidence="7">
    <location>
        <position position="8"/>
    </location>
    <ligand>
        <name>Zn(2+)</name>
        <dbReference type="ChEBI" id="CHEBI:29105"/>
        <label>1</label>
    </ligand>
</feature>
<dbReference type="SMART" id="SM00249">
    <property type="entry name" value="PHD"/>
    <property type="match status" value="1"/>
</dbReference>
<evidence type="ECO:0000259" key="9">
    <source>
        <dbReference type="PROSITE" id="PS50016"/>
    </source>
</evidence>
<evidence type="ECO:0000256" key="7">
    <source>
        <dbReference type="PIRSR" id="PIRSR628651-51"/>
    </source>
</evidence>
<protein>
    <recommendedName>
        <fullName evidence="9">PHD-type domain-containing protein</fullName>
    </recommendedName>
</protein>
<proteinExistence type="inferred from homology"/>
<evidence type="ECO:0000256" key="1">
    <source>
        <dbReference type="ARBA" id="ARBA00004123"/>
    </source>
</evidence>
<feature type="binding site" evidence="7">
    <location>
        <position position="33"/>
    </location>
    <ligand>
        <name>Zn(2+)</name>
        <dbReference type="ChEBI" id="CHEBI:29105"/>
        <label>1</label>
    </ligand>
</feature>
<feature type="binding site" evidence="7">
    <location>
        <position position="19"/>
    </location>
    <ligand>
        <name>Zn(2+)</name>
        <dbReference type="ChEBI" id="CHEBI:29105"/>
        <label>2</label>
    </ligand>
</feature>
<dbReference type="GO" id="GO:0005634">
    <property type="term" value="C:nucleus"/>
    <property type="evidence" value="ECO:0007669"/>
    <property type="project" value="UniProtKB-SubCell"/>
</dbReference>
<reference evidence="10" key="1">
    <citation type="journal article" date="2020" name="Stud. Mycol.">
        <title>101 Dothideomycetes genomes: a test case for predicting lifestyles and emergence of pathogens.</title>
        <authorList>
            <person name="Haridas S."/>
            <person name="Albert R."/>
            <person name="Binder M."/>
            <person name="Bloem J."/>
            <person name="Labutti K."/>
            <person name="Salamov A."/>
            <person name="Andreopoulos B."/>
            <person name="Baker S."/>
            <person name="Barry K."/>
            <person name="Bills G."/>
            <person name="Bluhm B."/>
            <person name="Cannon C."/>
            <person name="Castanera R."/>
            <person name="Culley D."/>
            <person name="Daum C."/>
            <person name="Ezra D."/>
            <person name="Gonzalez J."/>
            <person name="Henrissat B."/>
            <person name="Kuo A."/>
            <person name="Liang C."/>
            <person name="Lipzen A."/>
            <person name="Lutzoni F."/>
            <person name="Magnuson J."/>
            <person name="Mondo S."/>
            <person name="Nolan M."/>
            <person name="Ohm R."/>
            <person name="Pangilinan J."/>
            <person name="Park H.-J."/>
            <person name="Ramirez L."/>
            <person name="Alfaro M."/>
            <person name="Sun H."/>
            <person name="Tritt A."/>
            <person name="Yoshinaga Y."/>
            <person name="Zwiers L.-H."/>
            <person name="Turgeon B."/>
            <person name="Goodwin S."/>
            <person name="Spatafora J."/>
            <person name="Crous P."/>
            <person name="Grigoriev I."/>
        </authorList>
    </citation>
    <scope>NUCLEOTIDE SEQUENCE</scope>
    <source>
        <strain evidence="10">CBS 113979</strain>
    </source>
</reference>
<accession>A0A6G1H793</accession>
<feature type="binding site" evidence="7">
    <location>
        <position position="48"/>
    </location>
    <ligand>
        <name>Zn(2+)</name>
        <dbReference type="ChEBI" id="CHEBI:29105"/>
        <label>2</label>
    </ligand>
</feature>
<evidence type="ECO:0000256" key="6">
    <source>
        <dbReference type="ARBA" id="ARBA00023242"/>
    </source>
</evidence>
<evidence type="ECO:0000313" key="10">
    <source>
        <dbReference type="EMBL" id="KAF1988932.1"/>
    </source>
</evidence>
<dbReference type="InterPro" id="IPR011011">
    <property type="entry name" value="Znf_FYVE_PHD"/>
</dbReference>
<name>A0A6G1H793_9PEZI</name>
<keyword evidence="5 7" id="KW-0862">Zinc</keyword>
<dbReference type="GO" id="GO:0000785">
    <property type="term" value="C:chromatin"/>
    <property type="evidence" value="ECO:0007669"/>
    <property type="project" value="UniProtKB-ARBA"/>
</dbReference>
<keyword evidence="4 8" id="KW-0863">Zinc-finger</keyword>
<feature type="binding site" evidence="7">
    <location>
        <position position="30"/>
    </location>
    <ligand>
        <name>Zn(2+)</name>
        <dbReference type="ChEBI" id="CHEBI:29105"/>
        <label>1</label>
    </ligand>
</feature>
<organism evidence="10 11">
    <name type="scientific">Aulographum hederae CBS 113979</name>
    <dbReference type="NCBI Taxonomy" id="1176131"/>
    <lineage>
        <taxon>Eukaryota</taxon>
        <taxon>Fungi</taxon>
        <taxon>Dikarya</taxon>
        <taxon>Ascomycota</taxon>
        <taxon>Pezizomycotina</taxon>
        <taxon>Dothideomycetes</taxon>
        <taxon>Pleosporomycetidae</taxon>
        <taxon>Aulographales</taxon>
        <taxon>Aulographaceae</taxon>
    </lineage>
</organism>
<dbReference type="InterPro" id="IPR019786">
    <property type="entry name" value="Zinc_finger_PHD-type_CS"/>
</dbReference>
<keyword evidence="3 7" id="KW-0479">Metal-binding</keyword>
<dbReference type="InterPro" id="IPR013083">
    <property type="entry name" value="Znf_RING/FYVE/PHD"/>
</dbReference>
<dbReference type="InterPro" id="IPR001965">
    <property type="entry name" value="Znf_PHD"/>
</dbReference>
<gene>
    <name evidence="10" type="ORF">K402DRAFT_316402</name>
</gene>
<dbReference type="AlphaFoldDB" id="A0A6G1H793"/>
<dbReference type="EMBL" id="ML977147">
    <property type="protein sequence ID" value="KAF1988932.1"/>
    <property type="molecule type" value="Genomic_DNA"/>
</dbReference>
<feature type="binding site" evidence="7">
    <location>
        <position position="24"/>
    </location>
    <ligand>
        <name>Zn(2+)</name>
        <dbReference type="ChEBI" id="CHEBI:29105"/>
        <label>2</label>
    </ligand>
</feature>
<dbReference type="Proteomes" id="UP000800041">
    <property type="component" value="Unassembled WGS sequence"/>
</dbReference>
<feature type="binding site" evidence="7">
    <location>
        <position position="51"/>
    </location>
    <ligand>
        <name>Zn(2+)</name>
        <dbReference type="ChEBI" id="CHEBI:29105"/>
        <label>2</label>
    </ligand>
</feature>
<dbReference type="Pfam" id="PF00628">
    <property type="entry name" value="PHD"/>
    <property type="match status" value="1"/>
</dbReference>
<keyword evidence="6" id="KW-0539">Nucleus</keyword>
<dbReference type="PANTHER" id="PTHR10333">
    <property type="entry name" value="INHIBITOR OF GROWTH PROTEIN"/>
    <property type="match status" value="1"/>
</dbReference>
<evidence type="ECO:0000313" key="11">
    <source>
        <dbReference type="Proteomes" id="UP000800041"/>
    </source>
</evidence>
<comment type="similarity">
    <text evidence="2">Belongs to the ING family.</text>
</comment>
<feature type="domain" description="PHD-type" evidence="9">
    <location>
        <begin position="3"/>
        <end position="51"/>
    </location>
</feature>
<dbReference type="OrthoDB" id="3997582at2759"/>
<feature type="binding site" evidence="7">
    <location>
        <position position="6"/>
    </location>
    <ligand>
        <name>Zn(2+)</name>
        <dbReference type="ChEBI" id="CHEBI:29105"/>
        <label>1</label>
    </ligand>
</feature>